<reference evidence="9 10" key="1">
    <citation type="submission" date="2024-03" db="EMBL/GenBank/DDBJ databases">
        <title>Human intestinal bacterial collection.</title>
        <authorList>
            <person name="Pauvert C."/>
            <person name="Hitch T.C.A."/>
            <person name="Clavel T."/>
        </authorList>
    </citation>
    <scope>NUCLEOTIDE SEQUENCE [LARGE SCALE GENOMIC DNA]</scope>
    <source>
        <strain evidence="9 10">CLA-AA-H132</strain>
    </source>
</reference>
<feature type="transmembrane region" description="Helical" evidence="8">
    <location>
        <begin position="168"/>
        <end position="188"/>
    </location>
</feature>
<protein>
    <recommendedName>
        <fullName evidence="11">Glycosyltransferase RgtA/B/C/D-like domain-containing protein</fullName>
    </recommendedName>
</protein>
<sequence length="519" mass="58672">MKHEKKWTLESLSCKAVWFLSTLIFLVLTVTSLIFTRYFVADYSIEKPYVKIAWFPLILLGAALLGRVIYRIACCISEDAVRGKRQVRCLLLIVLIWCLLFGAVWVLLAASTPVADQYMVATSAERFAQGNYGRLEYGKYLYYYPFQVGLTAWEELNFRLFGLHNYTALQLGNVFAILGTVYAGYRIVSLLFDKRRVEACYLLLMACCFPLLIFSAYIYGDVLSIFLSMLVLWQTLRMVKTEKKSAVLWMVPAAAAAVALRSNSLIVLIAVCCVLGVKAITGKKWIYLLCVLLLGVGAFAGRKAIYQYYEAKSGTVINDGMPSVLWIAMGMQEGDLEAGWYNGYSIYIYQDTCLYDGPTAKALGIAEIKARVKVFLKDPLYAADFYSRKFTSQWNDPTYGCFIMTYAADQGRSDLGESLYTGTPKAVLEKFMDSYQLVIYGAVLFLLVYRRKEKRELEWYVLLIAVIGGVLFHELWEAKSRYVLPYFIMMIPMAAAGLMELGGAIGKWRTKDETAKGGR</sequence>
<feature type="transmembrane region" description="Helical" evidence="8">
    <location>
        <begin position="90"/>
        <end position="110"/>
    </location>
</feature>
<accession>A0ABV1FG82</accession>
<evidence type="ECO:0000256" key="2">
    <source>
        <dbReference type="ARBA" id="ARBA00022475"/>
    </source>
</evidence>
<keyword evidence="3" id="KW-0328">Glycosyltransferase</keyword>
<feature type="transmembrane region" description="Helical" evidence="8">
    <location>
        <begin position="52"/>
        <end position="70"/>
    </location>
</feature>
<feature type="transmembrane region" description="Helical" evidence="8">
    <location>
        <begin position="284"/>
        <end position="301"/>
    </location>
</feature>
<feature type="transmembrane region" description="Helical" evidence="8">
    <location>
        <begin position="253"/>
        <end position="277"/>
    </location>
</feature>
<keyword evidence="6 8" id="KW-1133">Transmembrane helix</keyword>
<feature type="transmembrane region" description="Helical" evidence="8">
    <location>
        <begin position="457"/>
        <end position="476"/>
    </location>
</feature>
<proteinExistence type="predicted"/>
<dbReference type="InterPro" id="IPR050297">
    <property type="entry name" value="LipidA_mod_glycosyltrf_83"/>
</dbReference>
<evidence type="ECO:0000313" key="9">
    <source>
        <dbReference type="EMBL" id="MEQ2470959.1"/>
    </source>
</evidence>
<evidence type="ECO:0000256" key="1">
    <source>
        <dbReference type="ARBA" id="ARBA00004651"/>
    </source>
</evidence>
<keyword evidence="2" id="KW-1003">Cell membrane</keyword>
<name>A0ABV1FG82_9FIRM</name>
<dbReference type="RefSeq" id="WP_349163281.1">
    <property type="nucleotide sequence ID" value="NZ_JBBMFE010000001.1"/>
</dbReference>
<evidence type="ECO:0000256" key="4">
    <source>
        <dbReference type="ARBA" id="ARBA00022679"/>
    </source>
</evidence>
<evidence type="ECO:0008006" key="11">
    <source>
        <dbReference type="Google" id="ProtNLM"/>
    </source>
</evidence>
<keyword evidence="7 8" id="KW-0472">Membrane</keyword>
<comment type="caution">
    <text evidence="9">The sequence shown here is derived from an EMBL/GenBank/DDBJ whole genome shotgun (WGS) entry which is preliminary data.</text>
</comment>
<keyword evidence="4" id="KW-0808">Transferase</keyword>
<dbReference type="Proteomes" id="UP001438008">
    <property type="component" value="Unassembled WGS sequence"/>
</dbReference>
<feature type="transmembrane region" description="Helical" evidence="8">
    <location>
        <begin position="200"/>
        <end position="233"/>
    </location>
</feature>
<dbReference type="PANTHER" id="PTHR33908">
    <property type="entry name" value="MANNOSYLTRANSFERASE YKCB-RELATED"/>
    <property type="match status" value="1"/>
</dbReference>
<organism evidence="9 10">
    <name type="scientific">Laedolimicola intestinihominis</name>
    <dbReference type="NCBI Taxonomy" id="3133166"/>
    <lineage>
        <taxon>Bacteria</taxon>
        <taxon>Bacillati</taxon>
        <taxon>Bacillota</taxon>
        <taxon>Clostridia</taxon>
        <taxon>Lachnospirales</taxon>
        <taxon>Lachnospiraceae</taxon>
        <taxon>Laedolimicola</taxon>
    </lineage>
</organism>
<evidence type="ECO:0000256" key="3">
    <source>
        <dbReference type="ARBA" id="ARBA00022676"/>
    </source>
</evidence>
<evidence type="ECO:0000256" key="5">
    <source>
        <dbReference type="ARBA" id="ARBA00022692"/>
    </source>
</evidence>
<dbReference type="EMBL" id="JBBMFE010000001">
    <property type="protein sequence ID" value="MEQ2470959.1"/>
    <property type="molecule type" value="Genomic_DNA"/>
</dbReference>
<gene>
    <name evidence="9" type="ORF">WMO29_00355</name>
</gene>
<dbReference type="PANTHER" id="PTHR33908:SF11">
    <property type="entry name" value="MEMBRANE PROTEIN"/>
    <property type="match status" value="1"/>
</dbReference>
<evidence type="ECO:0000256" key="6">
    <source>
        <dbReference type="ARBA" id="ARBA00022989"/>
    </source>
</evidence>
<feature type="transmembrane region" description="Helical" evidence="8">
    <location>
        <begin position="434"/>
        <end position="450"/>
    </location>
</feature>
<evidence type="ECO:0000256" key="8">
    <source>
        <dbReference type="SAM" id="Phobius"/>
    </source>
</evidence>
<comment type="subcellular location">
    <subcellularLocation>
        <location evidence="1">Cell membrane</location>
        <topology evidence="1">Multi-pass membrane protein</topology>
    </subcellularLocation>
</comment>
<evidence type="ECO:0000313" key="10">
    <source>
        <dbReference type="Proteomes" id="UP001438008"/>
    </source>
</evidence>
<keyword evidence="10" id="KW-1185">Reference proteome</keyword>
<feature type="transmembrane region" description="Helical" evidence="8">
    <location>
        <begin position="482"/>
        <end position="501"/>
    </location>
</feature>
<keyword evidence="5 8" id="KW-0812">Transmembrane</keyword>
<feature type="transmembrane region" description="Helical" evidence="8">
    <location>
        <begin position="16"/>
        <end position="40"/>
    </location>
</feature>
<evidence type="ECO:0000256" key="7">
    <source>
        <dbReference type="ARBA" id="ARBA00023136"/>
    </source>
</evidence>